<name>A0A0H3PAL8_CAMJJ</name>
<organism evidence="2 3">
    <name type="scientific">Campylobacter jejuni subsp. jejuni serotype O:23/36 (strain 81-176)</name>
    <dbReference type="NCBI Taxonomy" id="354242"/>
    <lineage>
        <taxon>Bacteria</taxon>
        <taxon>Pseudomonadati</taxon>
        <taxon>Campylobacterota</taxon>
        <taxon>Epsilonproteobacteria</taxon>
        <taxon>Campylobacterales</taxon>
        <taxon>Campylobacteraceae</taxon>
        <taxon>Campylobacter</taxon>
    </lineage>
</organism>
<protein>
    <submittedName>
        <fullName evidence="2">TrkA domain protein</fullName>
    </submittedName>
</protein>
<dbReference type="GO" id="GO:0006813">
    <property type="term" value="P:potassium ion transport"/>
    <property type="evidence" value="ECO:0007669"/>
    <property type="project" value="InterPro"/>
</dbReference>
<evidence type="ECO:0000313" key="2">
    <source>
        <dbReference type="EMBL" id="EAQ72229.1"/>
    </source>
</evidence>
<dbReference type="HOGENOM" id="CLU_583841_0_0_7"/>
<dbReference type="EMBL" id="CP000538">
    <property type="protein sequence ID" value="EAQ72229.1"/>
    <property type="molecule type" value="Genomic_DNA"/>
</dbReference>
<reference evidence="3" key="1">
    <citation type="submission" date="2006-12" db="EMBL/GenBank/DDBJ databases">
        <authorList>
            <person name="Fouts D.E."/>
            <person name="Nelson K.E."/>
            <person name="Sebastian Y."/>
        </authorList>
    </citation>
    <scope>NUCLEOTIDE SEQUENCE [LARGE SCALE GENOMIC DNA]</scope>
    <source>
        <strain evidence="3">81-176</strain>
    </source>
</reference>
<dbReference type="InterPro" id="IPR006037">
    <property type="entry name" value="RCK_C"/>
</dbReference>
<dbReference type="Gene3D" id="3.30.70.1450">
    <property type="entry name" value="Regulator of K+ conductance, C-terminal domain"/>
    <property type="match status" value="1"/>
</dbReference>
<dbReference type="InterPro" id="IPR036721">
    <property type="entry name" value="RCK_C_sf"/>
</dbReference>
<dbReference type="AlphaFoldDB" id="A0A0H3PAL8"/>
<dbReference type="SUPFAM" id="SSF116726">
    <property type="entry name" value="TrkA C-terminal domain-like"/>
    <property type="match status" value="1"/>
</dbReference>
<dbReference type="RefSeq" id="WP_002856550.1">
    <property type="nucleotide sequence ID" value="NC_008787.1"/>
</dbReference>
<dbReference type="PROSITE" id="PS51202">
    <property type="entry name" value="RCK_C"/>
    <property type="match status" value="1"/>
</dbReference>
<gene>
    <name evidence="2" type="ordered locus">CJJ81176_1027</name>
</gene>
<evidence type="ECO:0000313" key="3">
    <source>
        <dbReference type="Proteomes" id="UP000000646"/>
    </source>
</evidence>
<dbReference type="GO" id="GO:0008324">
    <property type="term" value="F:monoatomic cation transmembrane transporter activity"/>
    <property type="evidence" value="ECO:0007669"/>
    <property type="project" value="InterPro"/>
</dbReference>
<dbReference type="eggNOG" id="COG3400">
    <property type="taxonomic scope" value="Bacteria"/>
</dbReference>
<proteinExistence type="predicted"/>
<dbReference type="Proteomes" id="UP000000646">
    <property type="component" value="Chromosome"/>
</dbReference>
<feature type="domain" description="RCK C-terminal" evidence="1">
    <location>
        <begin position="136"/>
        <end position="216"/>
    </location>
</feature>
<sequence>MNNILIIIDGILAKHFLERLCFEKGLGYFFTVVCQNSEKNNLNISSEYIDLHYFDPTSTARLENIMSKDFKQAFIYMQDEFETKKSYEALRSLNPNLEIEIMDFWGLSVNDTHANLADARMTLSRRFMDFLPDIALTAQYIGLGVGEIMEVKIPAGSIFAYRHISSIQQKRWRIVLIYRNSKIYFVKPSFVLEPNDSILIVGDPVVLQSIFHNIRGKAGQFPMPFGSNVFALIDMKNMNQNMQERVLDTTLKLTQKSNAKRFFIHVINPKLGVMYEKLKKLSEDKEGVFFDYFNTDFKQISTWLQNNDIGLVVTDIKNFEKEKQAFFDLKIPIMKVGEASFDELKEAIILSADESELENNANVITDLSKQLDFGVILYYYNPNSQNTTDMEEYFRSLSKLYDKNIQIINKNDENPLLNLQYREDLLQFVSFQKELLNRDFGRNLSTNLNRHYYKMRQNYQLFIPVE</sequence>
<dbReference type="Pfam" id="PF02080">
    <property type="entry name" value="TrkA_C"/>
    <property type="match status" value="1"/>
</dbReference>
<dbReference type="KEGG" id="cjj:CJJ81176_1027"/>
<accession>A0A0H3PAL8</accession>
<evidence type="ECO:0000259" key="1">
    <source>
        <dbReference type="PROSITE" id="PS51202"/>
    </source>
</evidence>